<dbReference type="GeneID" id="39877113"/>
<keyword evidence="8" id="KW-1185">Reference proteome</keyword>
<dbReference type="Proteomes" id="UP000236319">
    <property type="component" value="Unassembled WGS sequence"/>
</dbReference>
<protein>
    <recommendedName>
        <fullName evidence="9">C3H1-type domain-containing protein</fullName>
    </recommendedName>
</protein>
<evidence type="ECO:0000256" key="3">
    <source>
        <dbReference type="ARBA" id="ARBA00023175"/>
    </source>
</evidence>
<organism evidence="7 8">
    <name type="scientific">Babesia ovata</name>
    <dbReference type="NCBI Taxonomy" id="189622"/>
    <lineage>
        <taxon>Eukaryota</taxon>
        <taxon>Sar</taxon>
        <taxon>Alveolata</taxon>
        <taxon>Apicomplexa</taxon>
        <taxon>Aconoidasida</taxon>
        <taxon>Piroplasmida</taxon>
        <taxon>Babesiidae</taxon>
        <taxon>Babesia</taxon>
    </lineage>
</organism>
<gene>
    <name evidence="7" type="ORF">BOVATA_048360</name>
</gene>
<feature type="coiled-coil region" evidence="5">
    <location>
        <begin position="77"/>
        <end position="111"/>
    </location>
</feature>
<evidence type="ECO:0000256" key="6">
    <source>
        <dbReference type="SAM" id="MobiDB-lite"/>
    </source>
</evidence>
<evidence type="ECO:0000256" key="5">
    <source>
        <dbReference type="SAM" id="Coils"/>
    </source>
</evidence>
<evidence type="ECO:0000313" key="7">
    <source>
        <dbReference type="EMBL" id="GBE63343.1"/>
    </source>
</evidence>
<dbReference type="Gene3D" id="1.20.5.1230">
    <property type="entry name" value="Apolipoprotein A-I"/>
    <property type="match status" value="1"/>
</dbReference>
<keyword evidence="4" id="KW-0206">Cytoskeleton</keyword>
<dbReference type="VEuPathDB" id="PiroplasmaDB:BOVATA_048360"/>
<accession>A0A2H6KK19</accession>
<feature type="compositionally biased region" description="Polar residues" evidence="6">
    <location>
        <begin position="2392"/>
        <end position="2403"/>
    </location>
</feature>
<dbReference type="SUPFAM" id="SSF58113">
    <property type="entry name" value="Apolipoprotein A-I"/>
    <property type="match status" value="1"/>
</dbReference>
<dbReference type="PANTHER" id="PTHR47970">
    <property type="entry name" value="KINESIN-LIKE PROTEIN KIF11"/>
    <property type="match status" value="1"/>
</dbReference>
<feature type="coiled-coil region" evidence="5">
    <location>
        <begin position="578"/>
        <end position="616"/>
    </location>
</feature>
<comment type="subcellular location">
    <subcellularLocation>
        <location evidence="1">Cytoplasm</location>
        <location evidence="1">Cytoskeleton</location>
    </subcellularLocation>
</comment>
<keyword evidence="3" id="KW-0505">Motor protein</keyword>
<feature type="coiled-coil region" evidence="5">
    <location>
        <begin position="1826"/>
        <end position="1942"/>
    </location>
</feature>
<feature type="coiled-coil region" evidence="5">
    <location>
        <begin position="299"/>
        <end position="341"/>
    </location>
</feature>
<feature type="coiled-coil region" evidence="5">
    <location>
        <begin position="1656"/>
        <end position="1713"/>
    </location>
</feature>
<sequence length="3441" mass="386065">MAFLHGVLESVKDDESVKTYDKDVQAPKIGTGPEDFEKTLADVSWWIAKYHGELQTKTAGVTDALGDYYKEVAGQGRQKLQVQLDKWKGTTEKIENELDNIEKQQINVLDRCLKHKIKREMHDVRGALWLLKQSAEEKAYKAKVKQVDEELLKQEKTVRDTLDNGFGNIDQKLATLQAVKKEKFRHISVAIALIKSQMDMFNWEYSDKLQEYFNEINKELLDLDPKNTNTGGDGSENSKFWKDVDNIRSKLGDINNKLGHYVGELENWTRNTNEDIEFAEKQVMKIIKTAVGMDRQETIKQKAEEMEEWTEKLQNHIEDLKNEIKQKVTETRQKIKELDSKCKDDLKGLRDEIKIVIGQYMGKLYLAAKEGKTGDLGALVSKLGTTSRLRGWLEAVQNGKVSGITMNADKTVIPYVLQALTNSANADNGLASGMTAYTAIVQDLQTSIGTRFLGADKKTDYVGNVMKHYNKYIHGDIDDALTAIAGKTTVINADGTKQELQRWSEAIKENIEKLTKAFSDKGKDVILNFHHLKTHQIDDQLNKILIKIDKLQRETLSGVYGDDMSSILGKIKQLETVLTTVEDQRRKAVKLMDSLRNELNAKLSDIEKAVANASEALDNAISGLHSALQNAYKNSQQAVTNAFEALTTEVQCLFAEQKLADLSALKVLVERQLRQIKDIILEDKNTGAKGFLSKMKDDFIDPLIKFLNTSPLQKNKLAHLAKKVNEYFATFFTDLQKQTDFRFDYQNVETFKATLTKLLKQLGDSQHFDHHFSDNLNALQTTLAQTVPHKFGEASTTLLQSLKEGIDALADQLEKAYVNKYSGEDWKKNHADKYAKIMLTSTSTLYEELYHLFYSCHKDWSKLKIDGSEKATKHIGDFKKYLESQGYQAASLINKNHTGQEVAEKLKTAFSNYDDFDTPSDLRYSDVGTYLNSIRREWGPMSLLYRHLATYYSVCHTRIPTAPKSPCTIRDMLGWMCGLPYTAVYHSIKTHCNTMLNEKINGTDKYPNKEDPVLRPILETGIVKYIAHTCQYSYETLTTICGNGHGAPTADYPYASNFCDNSRNFYYPQRASELFDMLNAICPRLLRALYSLYSQCRYTVADGNGWRDCQYGGKVSGYQWDCKKSVDKPMCQANTEPKCQAKCQPNDQTTCYPKSPLQAHLMDGLPGHLPHKLSSVGCTSKCSTCPKQSPGMVCLTPMGFWDLTHAGSKNGTGKDICNVLSEFCGNADSPLPTLLNYLMQVSPMPPKSLADQFSFFTNIFRQWSSGRFSTSDRLVNHMNTKIIPAMSMKLYADEATNFTNQLKSLSGPTSDHPVTKTDKSTHCDLYSLCTQITLHPADRCSVPNGQCAPYLKPLCADAHHTYATKHANLYLSWLTYLPFDFYNLLKSLFEAFCNIDCKAGGCSACNCAVGKHGLQFQCTCKSYVQCHGVRMILNNYGFTFGDSKTLMANPDKRFCHNFYGKLKAVIESEHFKTLLQKCDDVLYYIRSPFMNTLLALWSLSLLYLLHIAVVRLDVLRIRSHLRSPASHRIAAQSLLAAARVRALANVKQSALDDIDARRISLGQLAGQLSGFIGGGNEVKNALVKGLQSNVNELIKRLQTSCGDEGCCKYVEKNQLNEVNDKLKKHLKDDQNPSVNLADILTKCKLNPSDGPLNKLNDEIPKKIQGLENEIESLNNADKERIKRNETPQNASEIAKLNKDLQSHQASMKSLETLNQLCGYADSLSKIQQDENPSTTLLNNLCGGLEKFLGYQNGNYTGSGIVYSDLDRLCDGVMAFLHSVLKDVHDKQPYSVGKETQLKGVVKLLKDKLCSGHNGFKSVIGQVAQGVREYNREVERSNESVKEKIEEMQKNMKTLQSQVSGILKDHSDAGTLNNFTPEEVEKVEAAVTTAENLANEYAKKSDNFNGSFDDRIPQRRGFKAERKQEFKDLNSTLRDKIDSAIENISHETDRLKTLTKRQKDNLDAMTGKIAGAFRSLIRCVNDEIRIKVNKLVEDLNKKVSEILKLLKSISATLWNYVGKLAEWMKEAEKVVDKAITNVKGVADKGLAWPKDDELKQKAKDLGLKAEYVYKQFENANNQVGTSVESAKKDKVNELTKWKDAADAVIVKAQGKCGDILEKVKTEKSKDGEIHKEAEKLKEKATDLLTAYQSTHEKVTGLGQKVTEAIEDLEKGMKDDLQRLQKDIVSKMKEHVGSMLGDIKGRVESIKGEGSKNTGLEGIVQGLAQYVTEFGTSKKLETAIKDMVGRIVKSSGIRAYLDYYAKNTKKELHDVKQKIITELPKLIQQAISESAQKAGINGELDLTRIESQFANLAQNIQNKELTMTPTLMEGDLEGKLGLKPSTPQTHNYRSHLQHPVNIISMAVFSAISNAAKELQTLIETSNIKNLKEASENANKLHSSLTTAHEQTGDGANPGAHNGDSLAKKVDEIQQQVKTAMKDTSGEINVEDVMSTYKQKKGNDGGGEHKYHNLLHKDIPKAMSAFKKMKAFNSEDPLDSGTVSKATTAVTKHFTTIEQELQAIAHYVDKDKPAPKLQLPDEDGLTQLLTTLKTTALSQNDNTWGDGDKTSTKGLLKIKAEIEGALEGIKTRAADDFRFASEAAETGKIFSKLSEQITKNLTGILDAFAEKGKTVKETLEGLKNSKISRTYLGGAKAVEGTLQKIYDDLVTLLREKLEPVVNLATVFEKEAKQLRDSTISALDRHVEQQANTAQDQLITLANKNYVTSVKEMLNAFASRVEKILQPLPKDIDTDRREGFKGFMRTFEGTINENNTTQDHINLLKGLADLSVESAKEKAKLFKTLSAEFQKWYNHINTYILGETKREHTENVKKRNPPVQVTEKDPHPCVEHLSTMKSKLDNLLNHLSDHDNASRKYIFDTTFQEHLSALHALLSTIRPASYSAPTNPLLDILKYGLQDFLKQLSYAYVNVYDGVTFKQLTEQKKIIGADTQAKTSETQLSTEGRNCAKICLTVFDILSDKWDEMKSSCGSHGDKQIHVGMVNKPGGITAKGQTEKIKNPLGIYFEQLGYKVSADEGKQDGELKTHSDKNGSAINTLCEKEIDISNTGLLDVLKRLDLGITHKSIKLNKLVNYLYHILDKYRHACHLRHIPGAKPPTNICQMLYWLSAIQWNPMYNELRLHFDTWFKASTNDYKLSSDSFDVAAPYRDAWTMKATVSIKNIKDLFNTVTLRSYEILRAFVGHGHADGRYACEFYTNPDNLEYPNDISKCFDMLVDICLRLNYQLHFLYTQCCNGPDSSGWRDCHYGRHVGGSNWSCNKLQCPGQQGDQSANQIANQTCEQHPKCCIKSPLQAYLEDGLPGFLPHTFTLPSCKLTCSVRDHRGIPCITPMGFTDIGIAASHTKTGAHLKSLLQPFCSSAREPLTMLCAFFTCLIRRPPQNLGDMFAFYYNFLEHWGGHYDGDKKTAKEHKQEAFQNAVTAANFGRPYYAL</sequence>
<comment type="caution">
    <text evidence="7">The sequence shown here is derived from an EMBL/GenBank/DDBJ whole genome shotgun (WGS) entry which is preliminary data.</text>
</comment>
<dbReference type="PANTHER" id="PTHR47970:SF12">
    <property type="entry name" value="KINESIN FAMILY MEMBER 11"/>
    <property type="match status" value="1"/>
</dbReference>
<keyword evidence="5" id="KW-0175">Coiled coil</keyword>
<dbReference type="InterPro" id="IPR047149">
    <property type="entry name" value="KIF11-like"/>
</dbReference>
<dbReference type="GO" id="GO:0090307">
    <property type="term" value="P:mitotic spindle assembly"/>
    <property type="evidence" value="ECO:0007669"/>
    <property type="project" value="TreeGrafter"/>
</dbReference>
<dbReference type="OrthoDB" id="367034at2759"/>
<dbReference type="GO" id="GO:0051231">
    <property type="term" value="P:spindle elongation"/>
    <property type="evidence" value="ECO:0007669"/>
    <property type="project" value="TreeGrafter"/>
</dbReference>
<proteinExistence type="predicted"/>
<feature type="region of interest" description="Disordered" evidence="6">
    <location>
        <begin position="2392"/>
        <end position="2417"/>
    </location>
</feature>
<dbReference type="GO" id="GO:0008574">
    <property type="term" value="F:plus-end-directed microtubule motor activity"/>
    <property type="evidence" value="ECO:0007669"/>
    <property type="project" value="TreeGrafter"/>
</dbReference>
<reference evidence="7 8" key="1">
    <citation type="journal article" date="2017" name="BMC Genomics">
        <title>Whole-genome assembly of Babesia ovata and comparative genomics between closely related pathogens.</title>
        <authorList>
            <person name="Yamagishi J."/>
            <person name="Asada M."/>
            <person name="Hakimi H."/>
            <person name="Tanaka T.Q."/>
            <person name="Sugimoto C."/>
            <person name="Kawazu S."/>
        </authorList>
    </citation>
    <scope>NUCLEOTIDE SEQUENCE [LARGE SCALE GENOMIC DNA]</scope>
    <source>
        <strain evidence="7 8">Miyake</strain>
    </source>
</reference>
<evidence type="ECO:0000256" key="2">
    <source>
        <dbReference type="ARBA" id="ARBA00022490"/>
    </source>
</evidence>
<dbReference type="GO" id="GO:0072686">
    <property type="term" value="C:mitotic spindle"/>
    <property type="evidence" value="ECO:0007669"/>
    <property type="project" value="TreeGrafter"/>
</dbReference>
<evidence type="ECO:0000313" key="8">
    <source>
        <dbReference type="Proteomes" id="UP000236319"/>
    </source>
</evidence>
<keyword evidence="2" id="KW-0963">Cytoplasm</keyword>
<name>A0A2H6KK19_9APIC</name>
<dbReference type="EMBL" id="BDSA01000034">
    <property type="protein sequence ID" value="GBE63343.1"/>
    <property type="molecule type" value="Genomic_DNA"/>
</dbReference>
<dbReference type="RefSeq" id="XP_028869586.1">
    <property type="nucleotide sequence ID" value="XM_029013753.1"/>
</dbReference>
<evidence type="ECO:0000256" key="1">
    <source>
        <dbReference type="ARBA" id="ARBA00004245"/>
    </source>
</evidence>
<dbReference type="GO" id="GO:0005876">
    <property type="term" value="C:spindle microtubule"/>
    <property type="evidence" value="ECO:0007669"/>
    <property type="project" value="TreeGrafter"/>
</dbReference>
<evidence type="ECO:0000256" key="4">
    <source>
        <dbReference type="ARBA" id="ARBA00023212"/>
    </source>
</evidence>
<evidence type="ECO:0008006" key="9">
    <source>
        <dbReference type="Google" id="ProtNLM"/>
    </source>
</evidence>